<accession>A0AAN7A3T1</accession>
<gene>
    <name evidence="1" type="ORF">QBC36DRAFT_382643</name>
</gene>
<evidence type="ECO:0000313" key="1">
    <source>
        <dbReference type="EMBL" id="KAK4171337.1"/>
    </source>
</evidence>
<comment type="caution">
    <text evidence="1">The sequence shown here is derived from an EMBL/GenBank/DDBJ whole genome shotgun (WGS) entry which is preliminary data.</text>
</comment>
<name>A0AAN7A3T1_9PEZI</name>
<protein>
    <submittedName>
        <fullName evidence="1">Uncharacterized protein</fullName>
    </submittedName>
</protein>
<organism evidence="1 2">
    <name type="scientific">Triangularia setosa</name>
    <dbReference type="NCBI Taxonomy" id="2587417"/>
    <lineage>
        <taxon>Eukaryota</taxon>
        <taxon>Fungi</taxon>
        <taxon>Dikarya</taxon>
        <taxon>Ascomycota</taxon>
        <taxon>Pezizomycotina</taxon>
        <taxon>Sordariomycetes</taxon>
        <taxon>Sordariomycetidae</taxon>
        <taxon>Sordariales</taxon>
        <taxon>Podosporaceae</taxon>
        <taxon>Triangularia</taxon>
    </lineage>
</organism>
<evidence type="ECO:0000313" key="2">
    <source>
        <dbReference type="Proteomes" id="UP001302321"/>
    </source>
</evidence>
<dbReference type="Proteomes" id="UP001302321">
    <property type="component" value="Unassembled WGS sequence"/>
</dbReference>
<keyword evidence="2" id="KW-1185">Reference proteome</keyword>
<reference evidence="1" key="2">
    <citation type="submission" date="2023-05" db="EMBL/GenBank/DDBJ databases">
        <authorList>
            <consortium name="Lawrence Berkeley National Laboratory"/>
            <person name="Steindorff A."/>
            <person name="Hensen N."/>
            <person name="Bonometti L."/>
            <person name="Westerberg I."/>
            <person name="Brannstrom I.O."/>
            <person name="Guillou S."/>
            <person name="Cros-Aarteil S."/>
            <person name="Calhoun S."/>
            <person name="Haridas S."/>
            <person name="Kuo A."/>
            <person name="Mondo S."/>
            <person name="Pangilinan J."/>
            <person name="Riley R."/>
            <person name="Labutti K."/>
            <person name="Andreopoulos B."/>
            <person name="Lipzen A."/>
            <person name="Chen C."/>
            <person name="Yanf M."/>
            <person name="Daum C."/>
            <person name="Ng V."/>
            <person name="Clum A."/>
            <person name="Ohm R."/>
            <person name="Martin F."/>
            <person name="Silar P."/>
            <person name="Natvig D."/>
            <person name="Lalanne C."/>
            <person name="Gautier V."/>
            <person name="Ament-Velasquez S.L."/>
            <person name="Kruys A."/>
            <person name="Hutchinson M.I."/>
            <person name="Powell A.J."/>
            <person name="Barry K."/>
            <person name="Miller A.N."/>
            <person name="Grigoriev I.V."/>
            <person name="Debuchy R."/>
            <person name="Gladieux P."/>
            <person name="Thoren M.H."/>
            <person name="Johannesson H."/>
        </authorList>
    </citation>
    <scope>NUCLEOTIDE SEQUENCE</scope>
    <source>
        <strain evidence="1">CBS 892.96</strain>
    </source>
</reference>
<reference evidence="1" key="1">
    <citation type="journal article" date="2023" name="Mol. Phylogenet. Evol.">
        <title>Genome-scale phylogeny and comparative genomics of the fungal order Sordariales.</title>
        <authorList>
            <person name="Hensen N."/>
            <person name="Bonometti L."/>
            <person name="Westerberg I."/>
            <person name="Brannstrom I.O."/>
            <person name="Guillou S."/>
            <person name="Cros-Aarteil S."/>
            <person name="Calhoun S."/>
            <person name="Haridas S."/>
            <person name="Kuo A."/>
            <person name="Mondo S."/>
            <person name="Pangilinan J."/>
            <person name="Riley R."/>
            <person name="LaButti K."/>
            <person name="Andreopoulos B."/>
            <person name="Lipzen A."/>
            <person name="Chen C."/>
            <person name="Yan M."/>
            <person name="Daum C."/>
            <person name="Ng V."/>
            <person name="Clum A."/>
            <person name="Steindorff A."/>
            <person name="Ohm R.A."/>
            <person name="Martin F."/>
            <person name="Silar P."/>
            <person name="Natvig D.O."/>
            <person name="Lalanne C."/>
            <person name="Gautier V."/>
            <person name="Ament-Velasquez S.L."/>
            <person name="Kruys A."/>
            <person name="Hutchinson M.I."/>
            <person name="Powell A.J."/>
            <person name="Barry K."/>
            <person name="Miller A.N."/>
            <person name="Grigoriev I.V."/>
            <person name="Debuchy R."/>
            <person name="Gladieux P."/>
            <person name="Hiltunen Thoren M."/>
            <person name="Johannesson H."/>
        </authorList>
    </citation>
    <scope>NUCLEOTIDE SEQUENCE</scope>
    <source>
        <strain evidence="1">CBS 892.96</strain>
    </source>
</reference>
<dbReference type="EMBL" id="MU866583">
    <property type="protein sequence ID" value="KAK4171337.1"/>
    <property type="molecule type" value="Genomic_DNA"/>
</dbReference>
<proteinExistence type="predicted"/>
<dbReference type="AlphaFoldDB" id="A0AAN7A3T1"/>
<sequence>MVLSTTIDILPPRDGFSAWGHMIDGLEVWWKQNFMQLTKLPRHQWEPFNDFHIAAFILMGHRRLREAYLNTCSDHDYAADAESIIATALYMPHLAKLCLPNFEDGTNMDIDEREAAHRVALDYQVRRPDTALCSWTVYHIIPALRIPGLMKICLSGVMRLIQECPTGSFALGDISNQARDLFGSTRSNSYWNMISLPYHLETLWSSAQIGLEPLGPTDLGPKIEGYITIKIQVVPLPSRIRPHCPLPRGVRGYGKYFHAAFHPAAKVWSRSWDWFTGEPRNIHGTNPDPETPRYLYLPVREDDVPRAMLALQLRFATTVATAIGGGPGKLPVAVEDLPDYYDEEERFKGTTQENIKCVCDRDYI</sequence>